<dbReference type="Proteomes" id="UP000316781">
    <property type="component" value="Unassembled WGS sequence"/>
</dbReference>
<accession>A0A549SN68</accession>
<organism evidence="2 3">
    <name type="scientific">Methylosinus sporium</name>
    <dbReference type="NCBI Taxonomy" id="428"/>
    <lineage>
        <taxon>Bacteria</taxon>
        <taxon>Pseudomonadati</taxon>
        <taxon>Pseudomonadota</taxon>
        <taxon>Alphaproteobacteria</taxon>
        <taxon>Hyphomicrobiales</taxon>
        <taxon>Methylocystaceae</taxon>
        <taxon>Methylosinus</taxon>
    </lineage>
</organism>
<reference evidence="2 3" key="1">
    <citation type="submission" date="2019-07" db="EMBL/GenBank/DDBJ databases">
        <title>Ln-dependent methylotrophs.</title>
        <authorList>
            <person name="Tani A."/>
        </authorList>
    </citation>
    <scope>NUCLEOTIDE SEQUENCE [LARGE SCALE GENOMIC DNA]</scope>
    <source>
        <strain evidence="2 3">SM89A</strain>
    </source>
</reference>
<dbReference type="SUPFAM" id="SSF49354">
    <property type="entry name" value="PapD-like"/>
    <property type="match status" value="1"/>
</dbReference>
<dbReference type="InterPro" id="IPR013783">
    <property type="entry name" value="Ig-like_fold"/>
</dbReference>
<dbReference type="PANTHER" id="PTHR30251">
    <property type="entry name" value="PILUS ASSEMBLY CHAPERONE"/>
    <property type="match status" value="1"/>
</dbReference>
<comment type="caution">
    <text evidence="2">The sequence shown here is derived from an EMBL/GenBank/DDBJ whole genome shotgun (WGS) entry which is preliminary data.</text>
</comment>
<dbReference type="InterPro" id="IPR016147">
    <property type="entry name" value="Pili_assmbl_chaperone_N"/>
</dbReference>
<dbReference type="InterPro" id="IPR008962">
    <property type="entry name" value="PapD-like_sf"/>
</dbReference>
<sequence>MTITLRNRGNRPINGQVRIFVWRQEHGEDVLEPTQNVVCSPPMAEIGAGAEYTIRVVRIVEAPIAGEESYRLVVDEIPDATTRRNGIIAVALRYVIPIFFYEETRSQPRLSWFVTNRDGGRFLVAKNEGDRRAKISALSLNGKPIANGLAGYALGHSERRWKLPGKFDLKDGKVSATVDREFISVVAKPR</sequence>
<protein>
    <submittedName>
        <fullName evidence="2">Molecular chaperone</fullName>
    </submittedName>
</protein>
<gene>
    <name evidence="2" type="ORF">FM996_14615</name>
</gene>
<dbReference type="AlphaFoldDB" id="A0A549SN68"/>
<dbReference type="GO" id="GO:0071555">
    <property type="term" value="P:cell wall organization"/>
    <property type="evidence" value="ECO:0007669"/>
    <property type="project" value="InterPro"/>
</dbReference>
<dbReference type="GO" id="GO:0030288">
    <property type="term" value="C:outer membrane-bounded periplasmic space"/>
    <property type="evidence" value="ECO:0007669"/>
    <property type="project" value="InterPro"/>
</dbReference>
<dbReference type="EMBL" id="VJMF01000060">
    <property type="protein sequence ID" value="TRL31083.1"/>
    <property type="molecule type" value="Genomic_DNA"/>
</dbReference>
<dbReference type="PANTHER" id="PTHR30251:SF4">
    <property type="entry name" value="SLR1668 PROTEIN"/>
    <property type="match status" value="1"/>
</dbReference>
<dbReference type="Gene3D" id="2.60.40.10">
    <property type="entry name" value="Immunoglobulins"/>
    <property type="match status" value="1"/>
</dbReference>
<feature type="domain" description="Pili assembly chaperone N-terminal" evidence="1">
    <location>
        <begin position="2"/>
        <end position="100"/>
    </location>
</feature>
<dbReference type="Pfam" id="PF00345">
    <property type="entry name" value="PapD_N"/>
    <property type="match status" value="1"/>
</dbReference>
<name>A0A549SN68_METSR</name>
<evidence type="ECO:0000259" key="1">
    <source>
        <dbReference type="Pfam" id="PF00345"/>
    </source>
</evidence>
<dbReference type="InterPro" id="IPR050643">
    <property type="entry name" value="Periplasmic_pilus_chap"/>
</dbReference>
<dbReference type="RefSeq" id="WP_142863631.1">
    <property type="nucleotide sequence ID" value="NZ_VJMF01000060.1"/>
</dbReference>
<evidence type="ECO:0000313" key="3">
    <source>
        <dbReference type="Proteomes" id="UP000316781"/>
    </source>
</evidence>
<evidence type="ECO:0000313" key="2">
    <source>
        <dbReference type="EMBL" id="TRL31083.1"/>
    </source>
</evidence>
<proteinExistence type="predicted"/>